<organism evidence="2 3">
    <name type="scientific">Pleurodeles waltl</name>
    <name type="common">Iberian ribbed newt</name>
    <dbReference type="NCBI Taxonomy" id="8319"/>
    <lineage>
        <taxon>Eukaryota</taxon>
        <taxon>Metazoa</taxon>
        <taxon>Chordata</taxon>
        <taxon>Craniata</taxon>
        <taxon>Vertebrata</taxon>
        <taxon>Euteleostomi</taxon>
        <taxon>Amphibia</taxon>
        <taxon>Batrachia</taxon>
        <taxon>Caudata</taxon>
        <taxon>Salamandroidea</taxon>
        <taxon>Salamandridae</taxon>
        <taxon>Pleurodelinae</taxon>
        <taxon>Pleurodeles</taxon>
    </lineage>
</organism>
<gene>
    <name evidence="2" type="ORF">NDU88_000604</name>
</gene>
<evidence type="ECO:0000256" key="1">
    <source>
        <dbReference type="SAM" id="MobiDB-lite"/>
    </source>
</evidence>
<dbReference type="EMBL" id="JANPWB010000014">
    <property type="protein sequence ID" value="KAJ1095441.1"/>
    <property type="molecule type" value="Genomic_DNA"/>
</dbReference>
<proteinExistence type="predicted"/>
<feature type="region of interest" description="Disordered" evidence="1">
    <location>
        <begin position="1"/>
        <end position="63"/>
    </location>
</feature>
<accession>A0AAV7LW03</accession>
<reference evidence="2" key="1">
    <citation type="journal article" date="2022" name="bioRxiv">
        <title>Sequencing and chromosome-scale assembly of the giantPleurodeles waltlgenome.</title>
        <authorList>
            <person name="Brown T."/>
            <person name="Elewa A."/>
            <person name="Iarovenko S."/>
            <person name="Subramanian E."/>
            <person name="Araus A.J."/>
            <person name="Petzold A."/>
            <person name="Susuki M."/>
            <person name="Suzuki K.-i.T."/>
            <person name="Hayashi T."/>
            <person name="Toyoda A."/>
            <person name="Oliveira C."/>
            <person name="Osipova E."/>
            <person name="Leigh N.D."/>
            <person name="Simon A."/>
            <person name="Yun M.H."/>
        </authorList>
    </citation>
    <scope>NUCLEOTIDE SEQUENCE</scope>
    <source>
        <strain evidence="2">20211129_DDA</strain>
        <tissue evidence="2">Liver</tissue>
    </source>
</reference>
<dbReference type="Proteomes" id="UP001066276">
    <property type="component" value="Chromosome 10"/>
</dbReference>
<name>A0AAV7LW03_PLEWA</name>
<feature type="compositionally biased region" description="Basic residues" evidence="1">
    <location>
        <begin position="1"/>
        <end position="10"/>
    </location>
</feature>
<protein>
    <submittedName>
        <fullName evidence="2">Uncharacterized protein</fullName>
    </submittedName>
</protein>
<comment type="caution">
    <text evidence="2">The sequence shown here is derived from an EMBL/GenBank/DDBJ whole genome shotgun (WGS) entry which is preliminary data.</text>
</comment>
<dbReference type="AlphaFoldDB" id="A0AAV7LW03"/>
<evidence type="ECO:0000313" key="2">
    <source>
        <dbReference type="EMBL" id="KAJ1095441.1"/>
    </source>
</evidence>
<keyword evidence="3" id="KW-1185">Reference proteome</keyword>
<sequence>MARGPCRRGSRAPPRGRLAPDPTSPSPLAFSRGCGRGRGPDVTSIRTSTRAQIRALPPPPRPLRRARLGKRLLNAECTITFLDSGGGRRIFRTL</sequence>
<evidence type="ECO:0000313" key="3">
    <source>
        <dbReference type="Proteomes" id="UP001066276"/>
    </source>
</evidence>